<organism evidence="4 5">
    <name type="scientific">Oikopleura dioica</name>
    <name type="common">Tunicate</name>
    <dbReference type="NCBI Taxonomy" id="34765"/>
    <lineage>
        <taxon>Eukaryota</taxon>
        <taxon>Metazoa</taxon>
        <taxon>Chordata</taxon>
        <taxon>Tunicata</taxon>
        <taxon>Appendicularia</taxon>
        <taxon>Copelata</taxon>
        <taxon>Oikopleuridae</taxon>
        <taxon>Oikopleura</taxon>
    </lineage>
</organism>
<dbReference type="Proteomes" id="UP001158576">
    <property type="component" value="Chromosome PAR"/>
</dbReference>
<accession>A0ABN7RXY9</accession>
<reference evidence="4 5" key="1">
    <citation type="submission" date="2021-04" db="EMBL/GenBank/DDBJ databases">
        <authorList>
            <person name="Bliznina A."/>
        </authorList>
    </citation>
    <scope>NUCLEOTIDE SEQUENCE [LARGE SCALE GENOMIC DNA]</scope>
</reference>
<evidence type="ECO:0000259" key="3">
    <source>
        <dbReference type="PROSITE" id="PS50003"/>
    </source>
</evidence>
<sequence>MRKSEERVSKRTQSLNINRSYSTDAHIYSVSFMDCQEAQNNSITQNRSLSEFKKRDNPLLRVKSSFSLGRMSKTRTSTSSFSAMSDVSQLKSIKGYMRVKFGDTGWKRHYAILHQDTIMLYSEKYDVNPVMETSLIGNIVAPGETYTRKKHSFCVKGAHTHLLFSCKDKEDLFRWMNAVSLASIGYDADECKTIGIKKNRYNSCSIRMNRGRKVFKQNASIGSDGQSISSKEDDLLSDMSLVQMKISREETLFRKNAQMQKSKSTTSDIMRLVDVVDITSGLTRKQTMKRRAENLSSDPKLNELLHKKLQLERELRSMTTDLEIIEKLLDVPPTNEIIDDFLQKHGDIIPNLKGETSSLEDSLSSPQSDISSATVDSLW</sequence>
<protein>
    <submittedName>
        <fullName evidence="4">Oidioi.mRNA.OKI2018_I69.PAR.g11226.t1.cds</fullName>
    </submittedName>
</protein>
<dbReference type="InterPro" id="IPR011993">
    <property type="entry name" value="PH-like_dom_sf"/>
</dbReference>
<feature type="region of interest" description="Disordered" evidence="2">
    <location>
        <begin position="356"/>
        <end position="379"/>
    </location>
</feature>
<evidence type="ECO:0000313" key="5">
    <source>
        <dbReference type="Proteomes" id="UP001158576"/>
    </source>
</evidence>
<feature type="coiled-coil region" evidence="1">
    <location>
        <begin position="301"/>
        <end position="328"/>
    </location>
</feature>
<dbReference type="SMART" id="SM00233">
    <property type="entry name" value="PH"/>
    <property type="match status" value="1"/>
</dbReference>
<feature type="compositionally biased region" description="Low complexity" evidence="2">
    <location>
        <begin position="357"/>
        <end position="372"/>
    </location>
</feature>
<keyword evidence="1" id="KW-0175">Coiled coil</keyword>
<dbReference type="SUPFAM" id="SSF50729">
    <property type="entry name" value="PH domain-like"/>
    <property type="match status" value="1"/>
</dbReference>
<dbReference type="Pfam" id="PF00169">
    <property type="entry name" value="PH"/>
    <property type="match status" value="1"/>
</dbReference>
<evidence type="ECO:0000256" key="1">
    <source>
        <dbReference type="SAM" id="Coils"/>
    </source>
</evidence>
<dbReference type="InterPro" id="IPR001849">
    <property type="entry name" value="PH_domain"/>
</dbReference>
<gene>
    <name evidence="4" type="ORF">OKIOD_LOCUS2784</name>
</gene>
<dbReference type="Gene3D" id="2.30.29.30">
    <property type="entry name" value="Pleckstrin-homology domain (PH domain)/Phosphotyrosine-binding domain (PTB)"/>
    <property type="match status" value="1"/>
</dbReference>
<feature type="domain" description="PH" evidence="3">
    <location>
        <begin position="90"/>
        <end position="184"/>
    </location>
</feature>
<evidence type="ECO:0000256" key="2">
    <source>
        <dbReference type="SAM" id="MobiDB-lite"/>
    </source>
</evidence>
<dbReference type="EMBL" id="OU015568">
    <property type="protein sequence ID" value="CAG5086485.1"/>
    <property type="molecule type" value="Genomic_DNA"/>
</dbReference>
<name>A0ABN7RXY9_OIKDI</name>
<keyword evidence="5" id="KW-1185">Reference proteome</keyword>
<dbReference type="PROSITE" id="PS50003">
    <property type="entry name" value="PH_DOMAIN"/>
    <property type="match status" value="1"/>
</dbReference>
<evidence type="ECO:0000313" key="4">
    <source>
        <dbReference type="EMBL" id="CAG5086485.1"/>
    </source>
</evidence>
<proteinExistence type="predicted"/>